<evidence type="ECO:0000313" key="2">
    <source>
        <dbReference type="EMBL" id="KEO53859.1"/>
    </source>
</evidence>
<dbReference type="STRING" id="1353528.DT23_06730"/>
<name>A0A074JBC6_9RHOB</name>
<dbReference type="Proteomes" id="UP000027471">
    <property type="component" value="Unassembled WGS sequence"/>
</dbReference>
<reference evidence="2 3" key="1">
    <citation type="journal article" date="2015" name="Antonie Van Leeuwenhoek">
        <title>Thioclava indica sp. nov., isolated from surface seawater of the Indian Ocean.</title>
        <authorList>
            <person name="Liu Y."/>
            <person name="Lai Q."/>
            <person name="Du J."/>
            <person name="Xu H."/>
            <person name="Jiang L."/>
            <person name="Shao Z."/>
        </authorList>
    </citation>
    <scope>NUCLEOTIDE SEQUENCE [LARGE SCALE GENOMIC DNA]</scope>
    <source>
        <strain evidence="2 3">DT23-4</strain>
    </source>
</reference>
<protein>
    <recommendedName>
        <fullName evidence="4">Lipoprotein</fullName>
    </recommendedName>
</protein>
<proteinExistence type="predicted"/>
<dbReference type="EMBL" id="AUNB01000062">
    <property type="protein sequence ID" value="KEO53859.1"/>
    <property type="molecule type" value="Genomic_DNA"/>
</dbReference>
<organism evidence="2 3">
    <name type="scientific">Thioclava indica</name>
    <dbReference type="NCBI Taxonomy" id="1353528"/>
    <lineage>
        <taxon>Bacteria</taxon>
        <taxon>Pseudomonadati</taxon>
        <taxon>Pseudomonadota</taxon>
        <taxon>Alphaproteobacteria</taxon>
        <taxon>Rhodobacterales</taxon>
        <taxon>Paracoccaceae</taxon>
        <taxon>Thioclava</taxon>
    </lineage>
</organism>
<feature type="chain" id="PRO_5001696169" description="Lipoprotein" evidence="1">
    <location>
        <begin position="32"/>
        <end position="106"/>
    </location>
</feature>
<keyword evidence="3" id="KW-1185">Reference proteome</keyword>
<dbReference type="OrthoDB" id="7691501at2"/>
<feature type="signal peptide" evidence="1">
    <location>
        <begin position="1"/>
        <end position="31"/>
    </location>
</feature>
<sequence>MGWTAQQTRSATPLGRAMAVLALPLAMSACAPVSVETAERQCYPQYARKAPISGEGRIGATTDGAYTQMKLNLNLGTADQGDASAHYDACVYRKSGRMPTRPLYSY</sequence>
<comment type="caution">
    <text evidence="2">The sequence shown here is derived from an EMBL/GenBank/DDBJ whole genome shotgun (WGS) entry which is preliminary data.</text>
</comment>
<dbReference type="eggNOG" id="ENOG5033015">
    <property type="taxonomic scope" value="Bacteria"/>
</dbReference>
<dbReference type="AlphaFoldDB" id="A0A074JBC6"/>
<accession>A0A074JBC6</accession>
<keyword evidence="1" id="KW-0732">Signal</keyword>
<evidence type="ECO:0000256" key="1">
    <source>
        <dbReference type="SAM" id="SignalP"/>
    </source>
</evidence>
<evidence type="ECO:0000313" key="3">
    <source>
        <dbReference type="Proteomes" id="UP000027471"/>
    </source>
</evidence>
<dbReference type="RefSeq" id="WP_156023980.1">
    <property type="nucleotide sequence ID" value="NZ_AUNB01000062.1"/>
</dbReference>
<gene>
    <name evidence="2" type="ORF">DT23_06730</name>
</gene>
<evidence type="ECO:0008006" key="4">
    <source>
        <dbReference type="Google" id="ProtNLM"/>
    </source>
</evidence>